<evidence type="ECO:0000256" key="1">
    <source>
        <dbReference type="SAM" id="SignalP"/>
    </source>
</evidence>
<dbReference type="EMBL" id="JABWQP020000002">
    <property type="protein sequence ID" value="MBV4485210.1"/>
    <property type="molecule type" value="Genomic_DNA"/>
</dbReference>
<dbReference type="EMBL" id="JABWQP010000002">
    <property type="protein sequence ID" value="MBC3341358.1"/>
    <property type="molecule type" value="Genomic_DNA"/>
</dbReference>
<evidence type="ECO:0000313" key="2">
    <source>
        <dbReference type="EMBL" id="MBC3341358.1"/>
    </source>
</evidence>
<organism evidence="2">
    <name type="scientific">Pseudomonas khorasanensis</name>
    <dbReference type="NCBI Taxonomy" id="2745508"/>
    <lineage>
        <taxon>Bacteria</taxon>
        <taxon>Pseudomonadati</taxon>
        <taxon>Pseudomonadota</taxon>
        <taxon>Gammaproteobacteria</taxon>
        <taxon>Pseudomonadales</taxon>
        <taxon>Pseudomonadaceae</taxon>
        <taxon>Pseudomonas</taxon>
    </lineage>
</organism>
<keyword evidence="1" id="KW-0732">Signal</keyword>
<feature type="chain" id="PRO_5044694904" evidence="1">
    <location>
        <begin position="21"/>
        <end position="101"/>
    </location>
</feature>
<reference evidence="2 4" key="1">
    <citation type="journal article" date="2020" name="Microorganisms">
        <title>Reliable Identification of Environmental Pseudomonas Isolates Using the rpoD Gene.</title>
        <authorList>
            <consortium name="The Broad Institute Genome Sequencing Platform"/>
            <person name="Girard L."/>
            <person name="Lood C."/>
            <person name="Rokni-Zadeh H."/>
            <person name="van Noort V."/>
            <person name="Lavigne R."/>
            <person name="De Mot R."/>
        </authorList>
    </citation>
    <scope>NUCLEOTIDE SEQUENCE</scope>
    <source>
        <strain evidence="2 4">SWRI153</strain>
    </source>
</reference>
<dbReference type="AlphaFoldDB" id="A0A923F377"/>
<evidence type="ECO:0000313" key="4">
    <source>
        <dbReference type="Proteomes" id="UP000648816"/>
    </source>
</evidence>
<evidence type="ECO:0000313" key="3">
    <source>
        <dbReference type="EMBL" id="MBV4485210.1"/>
    </source>
</evidence>
<accession>A0A923F377</accession>
<feature type="signal peptide" evidence="1">
    <location>
        <begin position="1"/>
        <end position="20"/>
    </location>
</feature>
<comment type="caution">
    <text evidence="2">The sequence shown here is derived from an EMBL/GenBank/DDBJ whole genome shotgun (WGS) entry which is preliminary data.</text>
</comment>
<keyword evidence="4" id="KW-1185">Reference proteome</keyword>
<dbReference type="Proteomes" id="UP000648816">
    <property type="component" value="Unassembled WGS sequence"/>
</dbReference>
<protein>
    <submittedName>
        <fullName evidence="2">Type 1 fimbrial protein</fullName>
    </submittedName>
</protein>
<name>A0A923F377_9PSED</name>
<sequence>MKFKSAIASLLVVLPLAVSADPQSASGVIRFSGQIVESGCEVGRVGARDAGTLRQVELKPGLTIGVSTFRNACSGEVLPFSITYDALKTSTDKGIVILSYL</sequence>
<proteinExistence type="predicted"/>
<dbReference type="RefSeq" id="WP_186530406.1">
    <property type="nucleotide sequence ID" value="NZ_JABWQP020000002.1"/>
</dbReference>
<reference evidence="2" key="2">
    <citation type="submission" date="2020-07" db="EMBL/GenBank/DDBJ databases">
        <authorList>
            <person name="Lood C."/>
            <person name="Girard L."/>
        </authorList>
    </citation>
    <scope>NUCLEOTIDE SEQUENCE</scope>
    <source>
        <strain evidence="2">SWRI153</strain>
    </source>
</reference>
<reference evidence="3" key="3">
    <citation type="submission" date="2021-06" db="EMBL/GenBank/DDBJ databases">
        <title>Updating the genus Pseudomonas: Description of 43 new species and partition of the Pseudomonas putida group.</title>
        <authorList>
            <person name="Girard L."/>
            <person name="Lood C."/>
            <person name="Vandamme P."/>
            <person name="Rokni-Zadeh H."/>
            <person name="Van Noort V."/>
            <person name="Hofte M."/>
            <person name="Lavigne R."/>
            <person name="De Mot R."/>
        </authorList>
    </citation>
    <scope>NUCLEOTIDE SEQUENCE</scope>
    <source>
        <strain evidence="3">SWRI153</strain>
    </source>
</reference>
<gene>
    <name evidence="3" type="ORF">HU727_006375</name>
    <name evidence="2" type="ORF">HU727_06905</name>
</gene>